<reference evidence="1" key="1">
    <citation type="submission" date="2018-05" db="EMBL/GenBank/DDBJ databases">
        <authorList>
            <person name="Lanie J.A."/>
            <person name="Ng W.-L."/>
            <person name="Kazmierczak K.M."/>
            <person name="Andrzejewski T.M."/>
            <person name="Davidsen T.M."/>
            <person name="Wayne K.J."/>
            <person name="Tettelin H."/>
            <person name="Glass J.I."/>
            <person name="Rusch D."/>
            <person name="Podicherti R."/>
            <person name="Tsui H.-C.T."/>
            <person name="Winkler M.E."/>
        </authorList>
    </citation>
    <scope>NUCLEOTIDE SEQUENCE</scope>
</reference>
<feature type="non-terminal residue" evidence="1">
    <location>
        <position position="1"/>
    </location>
</feature>
<organism evidence="1">
    <name type="scientific">marine metagenome</name>
    <dbReference type="NCBI Taxonomy" id="408172"/>
    <lineage>
        <taxon>unclassified sequences</taxon>
        <taxon>metagenomes</taxon>
        <taxon>ecological metagenomes</taxon>
    </lineage>
</organism>
<gene>
    <name evidence="1" type="ORF">METZ01_LOCUS416263</name>
</gene>
<dbReference type="Gene3D" id="3.80.10.10">
    <property type="entry name" value="Ribonuclease Inhibitor"/>
    <property type="match status" value="1"/>
</dbReference>
<evidence type="ECO:0008006" key="2">
    <source>
        <dbReference type="Google" id="ProtNLM"/>
    </source>
</evidence>
<dbReference type="SUPFAM" id="SSF52058">
    <property type="entry name" value="L domain-like"/>
    <property type="match status" value="1"/>
</dbReference>
<dbReference type="InterPro" id="IPR032675">
    <property type="entry name" value="LRR_dom_sf"/>
</dbReference>
<evidence type="ECO:0000313" key="1">
    <source>
        <dbReference type="EMBL" id="SVD63409.1"/>
    </source>
</evidence>
<dbReference type="EMBL" id="UINC01163218">
    <property type="protein sequence ID" value="SVD63409.1"/>
    <property type="molecule type" value="Genomic_DNA"/>
</dbReference>
<proteinExistence type="predicted"/>
<protein>
    <recommendedName>
        <fullName evidence="2">Leucine-rich repeat domain-containing protein</fullName>
    </recommendedName>
</protein>
<dbReference type="AlphaFoldDB" id="A0A382WXT3"/>
<accession>A0A382WXT3</accession>
<sequence length="258" mass="29977">QSTVKEKYFEPSYSLDPPGVGEGLDLLRSLIPNLTSLDLSGSYIEELDLEKFINLQELNISYCDELHTVTGLEKLDKLTSLNCSFTSINLDVDKLELIPDIIGLRNKYGMYFGGNVQEKEEIWWEYLDEFLDNEFQQILENNDENVEDYLGSNIDVVIEESDFYEVSFESNRYFFKPLEDYLSKEKMECLPNVAKDEVAVFLFHDGWDFITSFTRHHNDFTVDCDECYGTFTVGETVQVDEFDESIRCCSECAKEREN</sequence>
<name>A0A382WXT3_9ZZZZ</name>